<keyword evidence="4 12" id="KW-0547">Nucleotide-binding</keyword>
<dbReference type="Proteomes" id="UP000198817">
    <property type="component" value="Unassembled WGS sequence"/>
</dbReference>
<dbReference type="SMART" id="SM00490">
    <property type="entry name" value="HELICc"/>
    <property type="match status" value="1"/>
</dbReference>
<dbReference type="InterPro" id="IPR041222">
    <property type="entry name" value="PriA_3primeBD"/>
</dbReference>
<dbReference type="GO" id="GO:0006310">
    <property type="term" value="P:DNA recombination"/>
    <property type="evidence" value="ECO:0007669"/>
    <property type="project" value="InterPro"/>
</dbReference>
<feature type="binding site" evidence="12">
    <location>
        <position position="403"/>
    </location>
    <ligand>
        <name>Zn(2+)</name>
        <dbReference type="ChEBI" id="CHEBI:29105"/>
        <label>2</label>
    </ligand>
</feature>
<sequence length="669" mass="75783">MGYVDLVIENKSRHTDDLFTYQTDRDLAPGTIVKVPFGRGKALKTGYVFRTGVTPAPELAGKIRSVAEVDPDLSMTEEMVETAAWMRQRYGITYVDAVHCFLPPKRGSARGKKKEPYKDAVGEIQEIHRLTEEQQQAVRRIGDAVRKRERKIFLLKGVTGSGKTEVYMQAIRRTLEEGRSVIILVPEIALTDQIIRRLIGRFGKQEIAVLHSRLTLRERYDEWNRLRSGEARIAIGARIGVFAPLPHIGLIIMDEEHESTYKSDQTPKYETVDVAAKRLMAENGVMILGSATPSVVSYQRAKEGIYELIEMNRRYNATPLPEVELVDMREELRAGNNGIFSSRLYQEMQRSLSAGKQIILFLNRRGYATFISCRSCGEAMKCPECGISLVYHKRENALICHYCGKKFPVPRVCPACGSREIRFAGRGTEQIEELVKQAFPDHPSARLDLDTAKNTREIRKLMTSFAKGRTEILIGTQLVAKGLDFRNVGLVGVLAADVSLNIPDYRSAERTFQLVTQVAGRAGRGEEQGRVIVQSYTPDNFALRAAARHDYEAFFREEILIRKLMQYPPFTDLIQVLFTSEEESLAVDTAGRCAAWLEKAKLPNARRILGPKPDPNFKGQNSYRHDILIKCPRGNRNQYIYYLRYFRQKLVEAGTACQITIDVNPYSMV</sequence>
<evidence type="ECO:0000256" key="7">
    <source>
        <dbReference type="ARBA" id="ARBA00022833"/>
    </source>
</evidence>
<comment type="function">
    <text evidence="12">Initiates the restart of stalled replication forks, which reloads the replicative helicase on sites other than the origin of replication. Recognizes and binds to abandoned replication forks and remodels them to uncover a helicase loading site. Promotes assembly of the primosome at these replication forks.</text>
</comment>
<dbReference type="PROSITE" id="PS51194">
    <property type="entry name" value="HELICASE_CTER"/>
    <property type="match status" value="1"/>
</dbReference>
<feature type="binding site" evidence="12">
    <location>
        <position position="416"/>
    </location>
    <ligand>
        <name>Zn(2+)</name>
        <dbReference type="ChEBI" id="CHEBI:29105"/>
        <label>1</label>
    </ligand>
</feature>
<keyword evidence="7 12" id="KW-0862">Zinc</keyword>
<evidence type="ECO:0000259" key="13">
    <source>
        <dbReference type="PROSITE" id="PS51192"/>
    </source>
</evidence>
<dbReference type="GO" id="GO:0006270">
    <property type="term" value="P:DNA replication initiation"/>
    <property type="evidence" value="ECO:0007669"/>
    <property type="project" value="TreeGrafter"/>
</dbReference>
<comment type="similarity">
    <text evidence="12">Belongs to the helicase family. PriA subfamily.</text>
</comment>
<dbReference type="Pfam" id="PF18319">
    <property type="entry name" value="Zn_ribbon_PriA"/>
    <property type="match status" value="1"/>
</dbReference>
<keyword evidence="10 12" id="KW-0413">Isomerase</keyword>
<comment type="catalytic activity">
    <reaction evidence="11 12">
        <text>ATP + H2O = ADP + phosphate + H(+)</text>
        <dbReference type="Rhea" id="RHEA:13065"/>
        <dbReference type="ChEBI" id="CHEBI:15377"/>
        <dbReference type="ChEBI" id="CHEBI:15378"/>
        <dbReference type="ChEBI" id="CHEBI:30616"/>
        <dbReference type="ChEBI" id="CHEBI:43474"/>
        <dbReference type="ChEBI" id="CHEBI:456216"/>
        <dbReference type="EC" id="5.6.2.4"/>
    </reaction>
</comment>
<proteinExistence type="inferred from homology"/>
<evidence type="ECO:0000256" key="1">
    <source>
        <dbReference type="ARBA" id="ARBA00022515"/>
    </source>
</evidence>
<dbReference type="GO" id="GO:1990077">
    <property type="term" value="C:primosome complex"/>
    <property type="evidence" value="ECO:0007669"/>
    <property type="project" value="UniProtKB-UniRule"/>
</dbReference>
<dbReference type="GO" id="GO:0003677">
    <property type="term" value="F:DNA binding"/>
    <property type="evidence" value="ECO:0007669"/>
    <property type="project" value="UniProtKB-UniRule"/>
</dbReference>
<dbReference type="InterPro" id="IPR005259">
    <property type="entry name" value="PriA"/>
</dbReference>
<organism evidence="15 16">
    <name type="scientific">Eubacterium pyruvativorans</name>
    <dbReference type="NCBI Taxonomy" id="155865"/>
    <lineage>
        <taxon>Bacteria</taxon>
        <taxon>Bacillati</taxon>
        <taxon>Bacillota</taxon>
        <taxon>Clostridia</taxon>
        <taxon>Eubacteriales</taxon>
        <taxon>Eubacteriaceae</taxon>
        <taxon>Eubacterium</taxon>
    </lineage>
</organism>
<dbReference type="GO" id="GO:0005524">
    <property type="term" value="F:ATP binding"/>
    <property type="evidence" value="ECO:0007669"/>
    <property type="project" value="UniProtKB-UniRule"/>
</dbReference>
<dbReference type="InterPro" id="IPR041236">
    <property type="entry name" value="PriA_C"/>
</dbReference>
<evidence type="ECO:0000313" key="15">
    <source>
        <dbReference type="EMBL" id="SFU53642.1"/>
    </source>
</evidence>
<dbReference type="GO" id="GO:0008270">
    <property type="term" value="F:zinc ion binding"/>
    <property type="evidence" value="ECO:0007669"/>
    <property type="project" value="UniProtKB-UniRule"/>
</dbReference>
<dbReference type="RefSeq" id="WP_090471091.1">
    <property type="nucleotide sequence ID" value="NZ_FOWF01000011.1"/>
</dbReference>
<reference evidence="15 16" key="1">
    <citation type="submission" date="2016-10" db="EMBL/GenBank/DDBJ databases">
        <authorList>
            <person name="de Groot N.N."/>
        </authorList>
    </citation>
    <scope>NUCLEOTIDE SEQUENCE [LARGE SCALE GENOMIC DNA]</scope>
    <source>
        <strain evidence="15 16">KHGC13</strain>
    </source>
</reference>
<dbReference type="InterPro" id="IPR027417">
    <property type="entry name" value="P-loop_NTPase"/>
</dbReference>
<evidence type="ECO:0000256" key="10">
    <source>
        <dbReference type="ARBA" id="ARBA00023235"/>
    </source>
</evidence>
<dbReference type="HAMAP" id="MF_00983">
    <property type="entry name" value="PriA"/>
    <property type="match status" value="1"/>
</dbReference>
<dbReference type="Pfam" id="PF17764">
    <property type="entry name" value="PriA_3primeBD"/>
    <property type="match status" value="1"/>
</dbReference>
<dbReference type="SUPFAM" id="SSF52540">
    <property type="entry name" value="P-loop containing nucleoside triphosphate hydrolases"/>
    <property type="match status" value="2"/>
</dbReference>
<dbReference type="FunFam" id="3.40.50.300:FF:000489">
    <property type="entry name" value="Primosome assembly protein PriA"/>
    <property type="match status" value="1"/>
</dbReference>
<comment type="catalytic activity">
    <reaction evidence="12">
        <text>Couples ATP hydrolysis with the unwinding of duplex DNA by translocating in the 3'-5' direction.</text>
        <dbReference type="EC" id="5.6.2.4"/>
    </reaction>
</comment>
<protein>
    <recommendedName>
        <fullName evidence="12">Replication restart protein PriA</fullName>
    </recommendedName>
    <alternativeName>
        <fullName evidence="12">ATP-dependent DNA helicase PriA</fullName>
        <ecNumber evidence="12">5.6.2.4</ecNumber>
    </alternativeName>
    <alternativeName>
        <fullName evidence="12">DNA 3'-5' helicase PriA</fullName>
    </alternativeName>
</protein>
<dbReference type="EC" id="5.6.2.4" evidence="12"/>
<feature type="binding site" evidence="12">
    <location>
        <position position="373"/>
    </location>
    <ligand>
        <name>Zn(2+)</name>
        <dbReference type="ChEBI" id="CHEBI:29105"/>
        <label>1</label>
    </ligand>
</feature>
<dbReference type="CDD" id="cd17929">
    <property type="entry name" value="DEXHc_priA"/>
    <property type="match status" value="1"/>
</dbReference>
<dbReference type="InterPro" id="IPR042115">
    <property type="entry name" value="PriA_3primeBD_sf"/>
</dbReference>
<dbReference type="NCBIfam" id="TIGR00595">
    <property type="entry name" value="priA"/>
    <property type="match status" value="1"/>
</dbReference>
<feature type="domain" description="Helicase ATP-binding" evidence="13">
    <location>
        <begin position="144"/>
        <end position="311"/>
    </location>
</feature>
<accession>A0A1I7GYZ9</accession>
<keyword evidence="2 12" id="KW-0235">DNA replication</keyword>
<feature type="binding site" evidence="12">
    <location>
        <position position="385"/>
    </location>
    <ligand>
        <name>Zn(2+)</name>
        <dbReference type="ChEBI" id="CHEBI:29105"/>
        <label>2</label>
    </ligand>
</feature>
<keyword evidence="6 12" id="KW-0347">Helicase</keyword>
<gene>
    <name evidence="12" type="primary">priA</name>
    <name evidence="15" type="ORF">SAMN05216508_11029</name>
</gene>
<feature type="binding site" evidence="12">
    <location>
        <position position="400"/>
    </location>
    <ligand>
        <name>Zn(2+)</name>
        <dbReference type="ChEBI" id="CHEBI:29105"/>
        <label>2</label>
    </ligand>
</feature>
<dbReference type="GO" id="GO:0043138">
    <property type="term" value="F:3'-5' DNA helicase activity"/>
    <property type="evidence" value="ECO:0007669"/>
    <property type="project" value="UniProtKB-EC"/>
</dbReference>
<feature type="domain" description="Helicase C-terminal" evidence="14">
    <location>
        <begin position="408"/>
        <end position="575"/>
    </location>
</feature>
<evidence type="ECO:0000256" key="3">
    <source>
        <dbReference type="ARBA" id="ARBA00022723"/>
    </source>
</evidence>
<dbReference type="InterPro" id="IPR014001">
    <property type="entry name" value="Helicase_ATP-bd"/>
</dbReference>
<dbReference type="STRING" id="155865.SAMN05216515_11123"/>
<dbReference type="InterPro" id="IPR001650">
    <property type="entry name" value="Helicase_C-like"/>
</dbReference>
<dbReference type="OrthoDB" id="9759544at2"/>
<evidence type="ECO:0000256" key="11">
    <source>
        <dbReference type="ARBA" id="ARBA00048988"/>
    </source>
</evidence>
<keyword evidence="9 12" id="KW-0238">DNA-binding</keyword>
<dbReference type="PANTHER" id="PTHR30580">
    <property type="entry name" value="PRIMOSOMAL PROTEIN N"/>
    <property type="match status" value="1"/>
</dbReference>
<evidence type="ECO:0000256" key="6">
    <source>
        <dbReference type="ARBA" id="ARBA00022806"/>
    </source>
</evidence>
<evidence type="ECO:0000256" key="2">
    <source>
        <dbReference type="ARBA" id="ARBA00022705"/>
    </source>
</evidence>
<dbReference type="PROSITE" id="PS51192">
    <property type="entry name" value="HELICASE_ATP_BIND_1"/>
    <property type="match status" value="1"/>
</dbReference>
<keyword evidence="8 12" id="KW-0067">ATP-binding</keyword>
<keyword evidence="5 12" id="KW-0378">Hydrolase</keyword>
<comment type="subunit">
    <text evidence="12">Component of the replication restart primosome.</text>
</comment>
<feature type="binding site" evidence="12">
    <location>
        <position position="376"/>
    </location>
    <ligand>
        <name>Zn(2+)</name>
        <dbReference type="ChEBI" id="CHEBI:29105"/>
        <label>1</label>
    </ligand>
</feature>
<evidence type="ECO:0000256" key="4">
    <source>
        <dbReference type="ARBA" id="ARBA00022741"/>
    </source>
</evidence>
<evidence type="ECO:0000256" key="9">
    <source>
        <dbReference type="ARBA" id="ARBA00023125"/>
    </source>
</evidence>
<dbReference type="PANTHER" id="PTHR30580:SF0">
    <property type="entry name" value="PRIMOSOMAL PROTEIN N"/>
    <property type="match status" value="1"/>
</dbReference>
<dbReference type="Pfam" id="PF00271">
    <property type="entry name" value="Helicase_C"/>
    <property type="match status" value="1"/>
</dbReference>
<evidence type="ECO:0000256" key="8">
    <source>
        <dbReference type="ARBA" id="ARBA00022840"/>
    </source>
</evidence>
<dbReference type="CDD" id="cd18804">
    <property type="entry name" value="SF2_C_priA"/>
    <property type="match status" value="1"/>
</dbReference>
<keyword evidence="16" id="KW-1185">Reference proteome</keyword>
<dbReference type="InterPro" id="IPR011545">
    <property type="entry name" value="DEAD/DEAH_box_helicase_dom"/>
</dbReference>
<evidence type="ECO:0000313" key="16">
    <source>
        <dbReference type="Proteomes" id="UP000198817"/>
    </source>
</evidence>
<keyword evidence="1 12" id="KW-0639">Primosome</keyword>
<keyword evidence="3 12" id="KW-0479">Metal-binding</keyword>
<name>A0A1I7GYZ9_9FIRM</name>
<dbReference type="GO" id="GO:0006269">
    <property type="term" value="P:DNA replication, synthesis of primer"/>
    <property type="evidence" value="ECO:0007669"/>
    <property type="project" value="UniProtKB-KW"/>
</dbReference>
<feature type="binding site" evidence="12">
    <location>
        <position position="413"/>
    </location>
    <ligand>
        <name>Zn(2+)</name>
        <dbReference type="ChEBI" id="CHEBI:29105"/>
        <label>1</label>
    </ligand>
</feature>
<dbReference type="SMART" id="SM00487">
    <property type="entry name" value="DEXDc"/>
    <property type="match status" value="1"/>
</dbReference>
<dbReference type="Pfam" id="PF18074">
    <property type="entry name" value="PriA_C"/>
    <property type="match status" value="1"/>
</dbReference>
<dbReference type="AlphaFoldDB" id="A0A1I7GYZ9"/>
<evidence type="ECO:0000256" key="12">
    <source>
        <dbReference type="HAMAP-Rule" id="MF_00983"/>
    </source>
</evidence>
<dbReference type="Pfam" id="PF00270">
    <property type="entry name" value="DEAD"/>
    <property type="match status" value="1"/>
</dbReference>
<evidence type="ECO:0000259" key="14">
    <source>
        <dbReference type="PROSITE" id="PS51194"/>
    </source>
</evidence>
<dbReference type="InterPro" id="IPR040498">
    <property type="entry name" value="PriA_CRR"/>
</dbReference>
<evidence type="ECO:0000256" key="5">
    <source>
        <dbReference type="ARBA" id="ARBA00022801"/>
    </source>
</evidence>
<dbReference type="Gene3D" id="3.40.50.300">
    <property type="entry name" value="P-loop containing nucleotide triphosphate hydrolases"/>
    <property type="match status" value="2"/>
</dbReference>
<dbReference type="GO" id="GO:0016887">
    <property type="term" value="F:ATP hydrolysis activity"/>
    <property type="evidence" value="ECO:0007669"/>
    <property type="project" value="RHEA"/>
</dbReference>
<feature type="binding site" evidence="12">
    <location>
        <position position="382"/>
    </location>
    <ligand>
        <name>Zn(2+)</name>
        <dbReference type="ChEBI" id="CHEBI:29105"/>
        <label>2</label>
    </ligand>
</feature>
<comment type="cofactor">
    <cofactor evidence="12">
        <name>Zn(2+)</name>
        <dbReference type="ChEBI" id="CHEBI:29105"/>
    </cofactor>
    <text evidence="12">Binds 2 zinc ions per subunit.</text>
</comment>
<dbReference type="EMBL" id="FPBT01000010">
    <property type="protein sequence ID" value="SFU53642.1"/>
    <property type="molecule type" value="Genomic_DNA"/>
</dbReference>
<dbReference type="GO" id="GO:0006302">
    <property type="term" value="P:double-strand break repair"/>
    <property type="evidence" value="ECO:0007669"/>
    <property type="project" value="InterPro"/>
</dbReference>
<dbReference type="Gene3D" id="3.40.1440.60">
    <property type="entry name" value="PriA, 3(prime) DNA-binding domain"/>
    <property type="match status" value="1"/>
</dbReference>